<reference evidence="1" key="1">
    <citation type="submission" date="2013-07" db="EMBL/GenBank/DDBJ databases">
        <title>The genome of Eucalyptus grandis.</title>
        <authorList>
            <person name="Schmutz J."/>
            <person name="Hayes R."/>
            <person name="Myburg A."/>
            <person name="Tuskan G."/>
            <person name="Grattapaglia D."/>
            <person name="Rokhsar D.S."/>
        </authorList>
    </citation>
    <scope>NUCLEOTIDE SEQUENCE</scope>
    <source>
        <tissue evidence="1">Leaf extractions</tissue>
    </source>
</reference>
<accession>A0A059CE62</accession>
<name>A0A059CE62_EUCGR</name>
<organism evidence="1">
    <name type="scientific">Eucalyptus grandis</name>
    <name type="common">Flooded gum</name>
    <dbReference type="NCBI Taxonomy" id="71139"/>
    <lineage>
        <taxon>Eukaryota</taxon>
        <taxon>Viridiplantae</taxon>
        <taxon>Streptophyta</taxon>
        <taxon>Embryophyta</taxon>
        <taxon>Tracheophyta</taxon>
        <taxon>Spermatophyta</taxon>
        <taxon>Magnoliopsida</taxon>
        <taxon>eudicotyledons</taxon>
        <taxon>Gunneridae</taxon>
        <taxon>Pentapetalae</taxon>
        <taxon>rosids</taxon>
        <taxon>malvids</taxon>
        <taxon>Myrtales</taxon>
        <taxon>Myrtaceae</taxon>
        <taxon>Myrtoideae</taxon>
        <taxon>Eucalypteae</taxon>
        <taxon>Eucalyptus</taxon>
    </lineage>
</organism>
<proteinExistence type="predicted"/>
<gene>
    <name evidence="1" type="ORF">EUGRSUZ_D00615</name>
</gene>
<dbReference type="InParanoid" id="A0A059CE62"/>
<dbReference type="EMBL" id="KK198756">
    <property type="protein sequence ID" value="KCW76235.1"/>
    <property type="molecule type" value="Genomic_DNA"/>
</dbReference>
<dbReference type="Gramene" id="KCW76235">
    <property type="protein sequence ID" value="KCW76235"/>
    <property type="gene ID" value="EUGRSUZ_D00615"/>
</dbReference>
<protein>
    <submittedName>
        <fullName evidence="1">Uncharacterized protein</fullName>
    </submittedName>
</protein>
<dbReference type="AlphaFoldDB" id="A0A059CE62"/>
<evidence type="ECO:0000313" key="1">
    <source>
        <dbReference type="EMBL" id="KCW76235.1"/>
    </source>
</evidence>
<sequence length="89" mass="9976">MSAVRSLSLSLSVAWVLCLLYVKFFISLSLSDFVSCEVQNLGFKDSRSFSQPTYIGEAKGELLASDGDVEDEVGERERRGMEIQALYWT</sequence>